<comment type="caution">
    <text evidence="1">The sequence shown here is derived from an EMBL/GenBank/DDBJ whole genome shotgun (WGS) entry which is preliminary data.</text>
</comment>
<name>A0A645HJY7_9ZZZZ</name>
<evidence type="ECO:0000313" key="1">
    <source>
        <dbReference type="EMBL" id="MPN38509.1"/>
    </source>
</evidence>
<accession>A0A645HJY7</accession>
<gene>
    <name evidence="1" type="ORF">SDC9_186033</name>
</gene>
<sequence length="158" mass="16937">MYWDNNLGQAVIETGKPYTGTAPIKVTSPDSPQTYKVGDTITLDNATIRVTKITTADSTPPSGMNLLASSGHTLLCISFEVTASGLNYNNTLWYPLQFIRCATAVSGTNYQVPFSQDTEFGANVKKTATVYIEVPTDETIKSIVISDGVSESATVSVQ</sequence>
<dbReference type="AlphaFoldDB" id="A0A645HJY7"/>
<dbReference type="EMBL" id="VSSQ01093783">
    <property type="protein sequence ID" value="MPN38509.1"/>
    <property type="molecule type" value="Genomic_DNA"/>
</dbReference>
<protein>
    <submittedName>
        <fullName evidence="1">Uncharacterized protein</fullName>
    </submittedName>
</protein>
<proteinExistence type="predicted"/>
<organism evidence="1">
    <name type="scientific">bioreactor metagenome</name>
    <dbReference type="NCBI Taxonomy" id="1076179"/>
    <lineage>
        <taxon>unclassified sequences</taxon>
        <taxon>metagenomes</taxon>
        <taxon>ecological metagenomes</taxon>
    </lineage>
</organism>
<reference evidence="1" key="1">
    <citation type="submission" date="2019-08" db="EMBL/GenBank/DDBJ databases">
        <authorList>
            <person name="Kucharzyk K."/>
            <person name="Murdoch R.W."/>
            <person name="Higgins S."/>
            <person name="Loffler F."/>
        </authorList>
    </citation>
    <scope>NUCLEOTIDE SEQUENCE</scope>
</reference>